<evidence type="ECO:0000256" key="5">
    <source>
        <dbReference type="SAM" id="Phobius"/>
    </source>
</evidence>
<evidence type="ECO:0000259" key="6">
    <source>
        <dbReference type="Pfam" id="PF07782"/>
    </source>
</evidence>
<organism evidence="7 8">
    <name type="scientific">Triplophysa rosa</name>
    <name type="common">Cave loach</name>
    <dbReference type="NCBI Taxonomy" id="992332"/>
    <lineage>
        <taxon>Eukaryota</taxon>
        <taxon>Metazoa</taxon>
        <taxon>Chordata</taxon>
        <taxon>Craniata</taxon>
        <taxon>Vertebrata</taxon>
        <taxon>Euteleostomi</taxon>
        <taxon>Actinopterygii</taxon>
        <taxon>Neopterygii</taxon>
        <taxon>Teleostei</taxon>
        <taxon>Ostariophysi</taxon>
        <taxon>Cypriniformes</taxon>
        <taxon>Nemacheilidae</taxon>
        <taxon>Triplophysa</taxon>
    </lineage>
</organism>
<feature type="transmembrane region" description="Helical" evidence="5">
    <location>
        <begin position="106"/>
        <end position="123"/>
    </location>
</feature>
<proteinExistence type="predicted"/>
<comment type="subcellular location">
    <subcellularLocation>
        <location evidence="1">Membrane</location>
        <topology evidence="1">Multi-pass membrane protein</topology>
    </subcellularLocation>
</comment>
<evidence type="ECO:0000256" key="1">
    <source>
        <dbReference type="ARBA" id="ARBA00004141"/>
    </source>
</evidence>
<comment type="caution">
    <text evidence="7">The sequence shown here is derived from an EMBL/GenBank/DDBJ whole genome shotgun (WGS) entry which is preliminary data.</text>
</comment>
<keyword evidence="3 5" id="KW-1133">Transmembrane helix</keyword>
<dbReference type="InterPro" id="IPR012858">
    <property type="entry name" value="DC_STAMP-like"/>
</dbReference>
<evidence type="ECO:0000256" key="4">
    <source>
        <dbReference type="ARBA" id="ARBA00023136"/>
    </source>
</evidence>
<protein>
    <submittedName>
        <fullName evidence="7">Dendritic cell-specific transmembrane protein</fullName>
    </submittedName>
</protein>
<dbReference type="EMBL" id="JAFHDT010000008">
    <property type="protein sequence ID" value="KAI7806312.1"/>
    <property type="molecule type" value="Genomic_DNA"/>
</dbReference>
<feature type="transmembrane region" description="Helical" evidence="5">
    <location>
        <begin position="308"/>
        <end position="331"/>
    </location>
</feature>
<reference evidence="7" key="1">
    <citation type="submission" date="2021-02" db="EMBL/GenBank/DDBJ databases">
        <title>Comparative genomics reveals that relaxation of natural selection precedes convergent phenotypic evolution of cavefish.</title>
        <authorList>
            <person name="Peng Z."/>
        </authorList>
    </citation>
    <scope>NUCLEOTIDE SEQUENCE</scope>
    <source>
        <tissue evidence="7">Muscle</tissue>
    </source>
</reference>
<keyword evidence="2 5" id="KW-0812">Transmembrane</keyword>
<gene>
    <name evidence="7" type="ORF">IRJ41_003798</name>
</gene>
<feature type="domain" description="Dendritic cell-specific transmembrane protein-like" evidence="6">
    <location>
        <begin position="252"/>
        <end position="439"/>
    </location>
</feature>
<keyword evidence="4 5" id="KW-0472">Membrane</keyword>
<dbReference type="AlphaFoldDB" id="A0A9W7WQ57"/>
<feature type="transmembrane region" description="Helical" evidence="5">
    <location>
        <begin position="222"/>
        <end position="243"/>
    </location>
</feature>
<feature type="transmembrane region" description="Helical" evidence="5">
    <location>
        <begin position="37"/>
        <end position="62"/>
    </location>
</feature>
<dbReference type="Proteomes" id="UP001059041">
    <property type="component" value="Linkage Group LG8"/>
</dbReference>
<feature type="transmembrane region" description="Helical" evidence="5">
    <location>
        <begin position="390"/>
        <end position="411"/>
    </location>
</feature>
<dbReference type="InterPro" id="IPR051856">
    <property type="entry name" value="CSR-E3_Ligase_Protein"/>
</dbReference>
<evidence type="ECO:0000256" key="3">
    <source>
        <dbReference type="ARBA" id="ARBA00022989"/>
    </source>
</evidence>
<keyword evidence="8" id="KW-1185">Reference proteome</keyword>
<feature type="transmembrane region" description="Helical" evidence="5">
    <location>
        <begin position="68"/>
        <end position="86"/>
    </location>
</feature>
<evidence type="ECO:0000313" key="7">
    <source>
        <dbReference type="EMBL" id="KAI7806312.1"/>
    </source>
</evidence>
<dbReference type="Pfam" id="PF07782">
    <property type="entry name" value="DC_STAMP"/>
    <property type="match status" value="1"/>
</dbReference>
<accession>A0A9W7WQ57</accession>
<dbReference type="OrthoDB" id="9949280at2759"/>
<dbReference type="PANTHER" id="PTHR21041:SF2">
    <property type="entry name" value="DENDRITIC CELL-SPECIFIC TRANSMEMBRANE PROTEIN"/>
    <property type="match status" value="1"/>
</dbReference>
<evidence type="ECO:0000256" key="2">
    <source>
        <dbReference type="ARBA" id="ARBA00022692"/>
    </source>
</evidence>
<dbReference type="GO" id="GO:0016020">
    <property type="term" value="C:membrane"/>
    <property type="evidence" value="ECO:0007669"/>
    <property type="project" value="UniProtKB-SubCell"/>
</dbReference>
<sequence length="483" mass="55422">MKMRTKIYQLISSLRQIWSSVYGLYTSSTTKSWKEKLLLALTCITASLILSGLLFLILHYSFKCLLEVSLSISCGFCVSLTPAMYFSERARCFGALLLISMGLKQVRSLLLTFGTSLVIFFNVQNTLRNTRLLAKGLLCNLEEKLLDIDTEPLGNYIKMLKWVGKQLKKYFVHLDLADYYVDLKLKPKVHSESFKNQLADAERTLNETTRSVLALTDVISSAGKIVCPTLGLFLLMLLTALYLRRFHVDKKYNNIYITKNFLRFDEKQREKGKPSVLPFTKSESRRYVMTPSLGLTAQRWKAMLKFSIPVFTHCLAWLVFIGLDSMIYWLIVVISKRLGDLEPLHVPVGIKLQEATLFLGLPVETSAKMENFSYTVSLFEKKCLPEPELWLYRSLVPLSVILVSLVLLSLLSSQLTQLRVVLSEQFFSDVAEKRAAYLHAKILRKRHKHEAEELHGELKTLAMQPSFWCPLLFHKHRKDTDPV</sequence>
<evidence type="ECO:0000313" key="8">
    <source>
        <dbReference type="Proteomes" id="UP001059041"/>
    </source>
</evidence>
<name>A0A9W7WQ57_TRIRA</name>
<dbReference type="PANTHER" id="PTHR21041">
    <property type="entry name" value="DENDRITIC CELL-SPECIFIC TRANSMEMBRANE PROTEIN"/>
    <property type="match status" value="1"/>
</dbReference>